<dbReference type="NCBIfam" id="TIGR01951">
    <property type="entry name" value="nusB"/>
    <property type="match status" value="1"/>
</dbReference>
<dbReference type="GO" id="GO:0003723">
    <property type="term" value="F:RNA binding"/>
    <property type="evidence" value="ECO:0007669"/>
    <property type="project" value="UniProtKB-UniRule"/>
</dbReference>
<evidence type="ECO:0000256" key="5">
    <source>
        <dbReference type="ARBA" id="ARBA00023163"/>
    </source>
</evidence>
<evidence type="ECO:0000256" key="6">
    <source>
        <dbReference type="HAMAP-Rule" id="MF_00073"/>
    </source>
</evidence>
<dbReference type="InterPro" id="IPR011605">
    <property type="entry name" value="NusB_fam"/>
</dbReference>
<comment type="function">
    <text evidence="6">Involved in transcription antitermination. Required for transcription of ribosomal RNA (rRNA) genes. Binds specifically to the boxA antiterminator sequence of the ribosomal RNA (rrn) operons.</text>
</comment>
<protein>
    <recommendedName>
        <fullName evidence="6">Transcription antitermination protein NusB</fullName>
    </recommendedName>
    <alternativeName>
        <fullName evidence="6">Antitermination factor NusB</fullName>
    </alternativeName>
</protein>
<evidence type="ECO:0000313" key="9">
    <source>
        <dbReference type="Proteomes" id="UP000824087"/>
    </source>
</evidence>
<name>A0A9D1L305_9BACT</name>
<dbReference type="InterPro" id="IPR006027">
    <property type="entry name" value="NusB_RsmB_TIM44"/>
</dbReference>
<dbReference type="SUPFAM" id="SSF48013">
    <property type="entry name" value="NusB-like"/>
    <property type="match status" value="1"/>
</dbReference>
<evidence type="ECO:0000256" key="2">
    <source>
        <dbReference type="ARBA" id="ARBA00022814"/>
    </source>
</evidence>
<comment type="similarity">
    <text evidence="1 6">Belongs to the NusB family.</text>
</comment>
<accession>A0A9D1L305</accession>
<dbReference type="GO" id="GO:0031564">
    <property type="term" value="P:transcription antitermination"/>
    <property type="evidence" value="ECO:0007669"/>
    <property type="project" value="UniProtKB-KW"/>
</dbReference>
<evidence type="ECO:0000256" key="1">
    <source>
        <dbReference type="ARBA" id="ARBA00005952"/>
    </source>
</evidence>
<gene>
    <name evidence="6 8" type="primary">nusB</name>
    <name evidence="8" type="ORF">IAD49_01275</name>
</gene>
<dbReference type="GO" id="GO:0006353">
    <property type="term" value="P:DNA-templated transcription termination"/>
    <property type="evidence" value="ECO:0007669"/>
    <property type="project" value="UniProtKB-UniRule"/>
</dbReference>
<dbReference type="PANTHER" id="PTHR11078:SF3">
    <property type="entry name" value="ANTITERMINATION NUSB DOMAIN-CONTAINING PROTEIN"/>
    <property type="match status" value="1"/>
</dbReference>
<reference evidence="8" key="1">
    <citation type="submission" date="2020-10" db="EMBL/GenBank/DDBJ databases">
        <authorList>
            <person name="Gilroy R."/>
        </authorList>
    </citation>
    <scope>NUCLEOTIDE SEQUENCE</scope>
    <source>
        <strain evidence="8">CHK197-8231</strain>
    </source>
</reference>
<dbReference type="Pfam" id="PF01029">
    <property type="entry name" value="NusB"/>
    <property type="match status" value="1"/>
</dbReference>
<evidence type="ECO:0000259" key="7">
    <source>
        <dbReference type="Pfam" id="PF01029"/>
    </source>
</evidence>
<sequence>MEQLNRSELRKKIMTILYQMNTYQKNHVEYQVDEIMKEVMPIENEFVKEIVYGVITYQNDIDKLANTYLNGWTIDRLGNTDAAILRMGIYELNYTDTPPIVAINEAIELAKAYSDTDVRKMINGVLDKIYHAKIDK</sequence>
<keyword evidence="3 6" id="KW-0694">RNA-binding</keyword>
<proteinExistence type="inferred from homology"/>
<evidence type="ECO:0000256" key="3">
    <source>
        <dbReference type="ARBA" id="ARBA00022884"/>
    </source>
</evidence>
<keyword evidence="4 6" id="KW-0805">Transcription regulation</keyword>
<dbReference type="InterPro" id="IPR035926">
    <property type="entry name" value="NusB-like_sf"/>
</dbReference>
<dbReference type="GO" id="GO:0005829">
    <property type="term" value="C:cytosol"/>
    <property type="evidence" value="ECO:0007669"/>
    <property type="project" value="TreeGrafter"/>
</dbReference>
<dbReference type="EMBL" id="DVML01000008">
    <property type="protein sequence ID" value="HIU22190.1"/>
    <property type="molecule type" value="Genomic_DNA"/>
</dbReference>
<comment type="caution">
    <text evidence="8">The sequence shown here is derived from an EMBL/GenBank/DDBJ whole genome shotgun (WGS) entry which is preliminary data.</text>
</comment>
<dbReference type="Proteomes" id="UP000824087">
    <property type="component" value="Unassembled WGS sequence"/>
</dbReference>
<feature type="domain" description="NusB/RsmB/TIM44" evidence="7">
    <location>
        <begin position="9"/>
        <end position="130"/>
    </location>
</feature>
<keyword evidence="2 6" id="KW-0889">Transcription antitermination</keyword>
<dbReference type="AlphaFoldDB" id="A0A9D1L305"/>
<organism evidence="8 9">
    <name type="scientific">Candidatus Fimihabitans intestinipullorum</name>
    <dbReference type="NCBI Taxonomy" id="2840820"/>
    <lineage>
        <taxon>Bacteria</taxon>
        <taxon>Bacillati</taxon>
        <taxon>Mycoplasmatota</taxon>
        <taxon>Mycoplasmatota incertae sedis</taxon>
        <taxon>Candidatus Fimihabitans</taxon>
    </lineage>
</organism>
<reference evidence="8" key="2">
    <citation type="journal article" date="2021" name="PeerJ">
        <title>Extensive microbial diversity within the chicken gut microbiome revealed by metagenomics and culture.</title>
        <authorList>
            <person name="Gilroy R."/>
            <person name="Ravi A."/>
            <person name="Getino M."/>
            <person name="Pursley I."/>
            <person name="Horton D.L."/>
            <person name="Alikhan N.F."/>
            <person name="Baker D."/>
            <person name="Gharbi K."/>
            <person name="Hall N."/>
            <person name="Watson M."/>
            <person name="Adriaenssens E.M."/>
            <person name="Foster-Nyarko E."/>
            <person name="Jarju S."/>
            <person name="Secka A."/>
            <person name="Antonio M."/>
            <person name="Oren A."/>
            <person name="Chaudhuri R.R."/>
            <person name="La Ragione R."/>
            <person name="Hildebrand F."/>
            <person name="Pallen M.J."/>
        </authorList>
    </citation>
    <scope>NUCLEOTIDE SEQUENCE</scope>
    <source>
        <strain evidence="8">CHK197-8231</strain>
    </source>
</reference>
<dbReference type="PANTHER" id="PTHR11078">
    <property type="entry name" value="N UTILIZATION SUBSTANCE PROTEIN B-RELATED"/>
    <property type="match status" value="1"/>
</dbReference>
<evidence type="ECO:0000256" key="4">
    <source>
        <dbReference type="ARBA" id="ARBA00023015"/>
    </source>
</evidence>
<keyword evidence="5 6" id="KW-0804">Transcription</keyword>
<evidence type="ECO:0000313" key="8">
    <source>
        <dbReference type="EMBL" id="HIU22190.1"/>
    </source>
</evidence>
<dbReference type="HAMAP" id="MF_00073">
    <property type="entry name" value="NusB"/>
    <property type="match status" value="1"/>
</dbReference>
<dbReference type="Gene3D" id="1.10.940.10">
    <property type="entry name" value="NusB-like"/>
    <property type="match status" value="1"/>
</dbReference>